<proteinExistence type="predicted"/>
<feature type="non-terminal residue" evidence="2">
    <location>
        <position position="89"/>
    </location>
</feature>
<organism evidence="2">
    <name type="scientific">Tanacetum cinerariifolium</name>
    <name type="common">Dalmatian daisy</name>
    <name type="synonym">Chrysanthemum cinerariifolium</name>
    <dbReference type="NCBI Taxonomy" id="118510"/>
    <lineage>
        <taxon>Eukaryota</taxon>
        <taxon>Viridiplantae</taxon>
        <taxon>Streptophyta</taxon>
        <taxon>Embryophyta</taxon>
        <taxon>Tracheophyta</taxon>
        <taxon>Spermatophyta</taxon>
        <taxon>Magnoliopsida</taxon>
        <taxon>eudicotyledons</taxon>
        <taxon>Gunneridae</taxon>
        <taxon>Pentapetalae</taxon>
        <taxon>asterids</taxon>
        <taxon>campanulids</taxon>
        <taxon>Asterales</taxon>
        <taxon>Asteraceae</taxon>
        <taxon>Asteroideae</taxon>
        <taxon>Anthemideae</taxon>
        <taxon>Anthemidinae</taxon>
        <taxon>Tanacetum</taxon>
    </lineage>
</organism>
<evidence type="ECO:0000313" key="2">
    <source>
        <dbReference type="EMBL" id="GFC83829.1"/>
    </source>
</evidence>
<feature type="compositionally biased region" description="Polar residues" evidence="1">
    <location>
        <begin position="1"/>
        <end position="28"/>
    </location>
</feature>
<evidence type="ECO:0000256" key="1">
    <source>
        <dbReference type="SAM" id="MobiDB-lite"/>
    </source>
</evidence>
<feature type="region of interest" description="Disordered" evidence="1">
    <location>
        <begin position="1"/>
        <end position="89"/>
    </location>
</feature>
<gene>
    <name evidence="2" type="ORF">Tci_855799</name>
</gene>
<dbReference type="AlphaFoldDB" id="A0A699R9E2"/>
<reference evidence="2" key="1">
    <citation type="journal article" date="2019" name="Sci. Rep.">
        <title>Draft genome of Tanacetum cinerariifolium, the natural source of mosquito coil.</title>
        <authorList>
            <person name="Yamashiro T."/>
            <person name="Shiraishi A."/>
            <person name="Satake H."/>
            <person name="Nakayama K."/>
        </authorList>
    </citation>
    <scope>NUCLEOTIDE SEQUENCE</scope>
</reference>
<sequence>MSSAWKTSDTREAPSSSSKQKTAPQSEQLVDDVPIPNDVHISDSKDNDVAHLPKVKARPNWLKPIPEEERPETPEPDWTVPSNDLPKPK</sequence>
<accession>A0A699R9E2</accession>
<name>A0A699R9E2_TANCI</name>
<protein>
    <submittedName>
        <fullName evidence="2">Uncharacterized protein</fullName>
    </submittedName>
</protein>
<comment type="caution">
    <text evidence="2">The sequence shown here is derived from an EMBL/GenBank/DDBJ whole genome shotgun (WGS) entry which is preliminary data.</text>
</comment>
<feature type="compositionally biased region" description="Basic and acidic residues" evidence="1">
    <location>
        <begin position="40"/>
        <end position="51"/>
    </location>
</feature>
<dbReference type="EMBL" id="BKCJ011091562">
    <property type="protein sequence ID" value="GFC83829.1"/>
    <property type="molecule type" value="Genomic_DNA"/>
</dbReference>